<dbReference type="EMBL" id="QGNZ01000001">
    <property type="protein sequence ID" value="PWS29115.1"/>
    <property type="molecule type" value="Genomic_DNA"/>
</dbReference>
<evidence type="ECO:0000313" key="6">
    <source>
        <dbReference type="EMBL" id="PWS29115.1"/>
    </source>
</evidence>
<dbReference type="InterPro" id="IPR008201">
    <property type="entry name" value="HepT-like"/>
</dbReference>
<evidence type="ECO:0000256" key="3">
    <source>
        <dbReference type="ARBA" id="ARBA00022722"/>
    </source>
</evidence>
<accession>A0A317ERS9</accession>
<evidence type="ECO:0000313" key="7">
    <source>
        <dbReference type="Proteomes" id="UP000245379"/>
    </source>
</evidence>
<dbReference type="PANTHER" id="PTHR34139">
    <property type="entry name" value="UPF0331 PROTEIN MJ0127"/>
    <property type="match status" value="1"/>
</dbReference>
<keyword evidence="2" id="KW-1277">Toxin-antitoxin system</keyword>
<dbReference type="Proteomes" id="UP000245379">
    <property type="component" value="Unassembled WGS sequence"/>
</dbReference>
<organism evidence="6 7">
    <name type="scientific">Pedobacter yonginense</name>
    <dbReference type="NCBI Taxonomy" id="651869"/>
    <lineage>
        <taxon>Bacteria</taxon>
        <taxon>Pseudomonadati</taxon>
        <taxon>Bacteroidota</taxon>
        <taxon>Sphingobacteriia</taxon>
        <taxon>Sphingobacteriales</taxon>
        <taxon>Sphingobacteriaceae</taxon>
        <taxon>Pedobacter</taxon>
    </lineage>
</organism>
<evidence type="ECO:0008006" key="8">
    <source>
        <dbReference type="Google" id="ProtNLM"/>
    </source>
</evidence>
<dbReference type="AlphaFoldDB" id="A0A317ERS9"/>
<dbReference type="GO" id="GO:0110001">
    <property type="term" value="C:toxin-antitoxin complex"/>
    <property type="evidence" value="ECO:0007669"/>
    <property type="project" value="InterPro"/>
</dbReference>
<keyword evidence="1" id="KW-0597">Phosphoprotein</keyword>
<dbReference type="PANTHER" id="PTHR34139:SF1">
    <property type="entry name" value="RNASE MJ1380-RELATED"/>
    <property type="match status" value="1"/>
</dbReference>
<reference evidence="6 7" key="1">
    <citation type="submission" date="2018-05" db="EMBL/GenBank/DDBJ databases">
        <title>Pedobacter paludis sp. nov., isolated from wetland soil.</title>
        <authorList>
            <person name="Zhang Y."/>
            <person name="Wang G."/>
        </authorList>
    </citation>
    <scope>NUCLEOTIDE SEQUENCE [LARGE SCALE GENOMIC DNA]</scope>
    <source>
        <strain evidence="6 7">KCTC22721</strain>
    </source>
</reference>
<protein>
    <recommendedName>
        <fullName evidence="8">DUF86 domain-containing protein</fullName>
    </recommendedName>
</protein>
<evidence type="ECO:0000256" key="4">
    <source>
        <dbReference type="ARBA" id="ARBA00022741"/>
    </source>
</evidence>
<dbReference type="GO" id="GO:0004540">
    <property type="term" value="F:RNA nuclease activity"/>
    <property type="evidence" value="ECO:0007669"/>
    <property type="project" value="InterPro"/>
</dbReference>
<evidence type="ECO:0000256" key="1">
    <source>
        <dbReference type="ARBA" id="ARBA00022553"/>
    </source>
</evidence>
<dbReference type="OrthoDB" id="955324at2"/>
<keyword evidence="3" id="KW-0540">Nuclease</keyword>
<gene>
    <name evidence="6" type="ORF">DHW03_04620</name>
</gene>
<keyword evidence="7" id="KW-1185">Reference proteome</keyword>
<evidence type="ECO:0000256" key="2">
    <source>
        <dbReference type="ARBA" id="ARBA00022649"/>
    </source>
</evidence>
<dbReference type="RefSeq" id="WP_109924544.1">
    <property type="nucleotide sequence ID" value="NZ_QGNZ01000001.1"/>
</dbReference>
<name>A0A317ERS9_9SPHI</name>
<proteinExistence type="predicted"/>
<comment type="caution">
    <text evidence="6">The sequence shown here is derived from an EMBL/GenBank/DDBJ whole genome shotgun (WGS) entry which is preliminary data.</text>
</comment>
<keyword evidence="4" id="KW-0547">Nucleotide-binding</keyword>
<dbReference type="InterPro" id="IPR051813">
    <property type="entry name" value="HepT_RNase_toxin"/>
</dbReference>
<dbReference type="GO" id="GO:0000166">
    <property type="term" value="F:nucleotide binding"/>
    <property type="evidence" value="ECO:0007669"/>
    <property type="project" value="UniProtKB-KW"/>
</dbReference>
<sequence length="112" mass="13375">MLLSQVEFLKHILKECEYLLKESELNTYQNFLEDERLSKAICRSLEIIGEASSKIHPDLKEAYSLVSWREMSDLRNRIIHHYFGIDYDIVWDVVITEIPKLKIQILFILEDF</sequence>
<evidence type="ECO:0000256" key="5">
    <source>
        <dbReference type="ARBA" id="ARBA00022801"/>
    </source>
</evidence>
<keyword evidence="5" id="KW-0378">Hydrolase</keyword>
<dbReference type="GO" id="GO:0016787">
    <property type="term" value="F:hydrolase activity"/>
    <property type="evidence" value="ECO:0007669"/>
    <property type="project" value="UniProtKB-KW"/>
</dbReference>
<dbReference type="Pfam" id="PF01934">
    <property type="entry name" value="HepT-like"/>
    <property type="match status" value="1"/>
</dbReference>